<dbReference type="InterPro" id="IPR006553">
    <property type="entry name" value="Leu-rich_rpt_Cys-con_subtyp"/>
</dbReference>
<dbReference type="Proteomes" id="UP001632038">
    <property type="component" value="Unassembled WGS sequence"/>
</dbReference>
<comment type="caution">
    <text evidence="3">The sequence shown here is derived from an EMBL/GenBank/DDBJ whole genome shotgun (WGS) entry which is preliminary data.</text>
</comment>
<dbReference type="PROSITE" id="PS51059">
    <property type="entry name" value="PARP_CATALYTIC"/>
    <property type="match status" value="1"/>
</dbReference>
<organism evidence="3 4">
    <name type="scientific">Castilleja foliolosa</name>
    <dbReference type="NCBI Taxonomy" id="1961234"/>
    <lineage>
        <taxon>Eukaryota</taxon>
        <taxon>Viridiplantae</taxon>
        <taxon>Streptophyta</taxon>
        <taxon>Embryophyta</taxon>
        <taxon>Tracheophyta</taxon>
        <taxon>Spermatophyta</taxon>
        <taxon>Magnoliopsida</taxon>
        <taxon>eudicotyledons</taxon>
        <taxon>Gunneridae</taxon>
        <taxon>Pentapetalae</taxon>
        <taxon>asterids</taxon>
        <taxon>lamiids</taxon>
        <taxon>Lamiales</taxon>
        <taxon>Orobanchaceae</taxon>
        <taxon>Pedicularideae</taxon>
        <taxon>Castillejinae</taxon>
        <taxon>Castilleja</taxon>
    </lineage>
</organism>
<reference evidence="4" key="1">
    <citation type="journal article" date="2024" name="IScience">
        <title>Strigolactones Initiate the Formation of Haustorium-like Structures in Castilleja.</title>
        <authorList>
            <person name="Buerger M."/>
            <person name="Peterson D."/>
            <person name="Chory J."/>
        </authorList>
    </citation>
    <scope>NUCLEOTIDE SEQUENCE [LARGE SCALE GENOMIC DNA]</scope>
</reference>
<dbReference type="Gene3D" id="3.80.10.10">
    <property type="entry name" value="Ribonuclease Inhibitor"/>
    <property type="match status" value="2"/>
</dbReference>
<dbReference type="SUPFAM" id="SSF56399">
    <property type="entry name" value="ADP-ribosylation"/>
    <property type="match status" value="1"/>
</dbReference>
<dbReference type="AlphaFoldDB" id="A0ABD3CCT5"/>
<keyword evidence="4" id="KW-1185">Reference proteome</keyword>
<proteinExistence type="predicted"/>
<sequence>MDNHGAQEHDSVTVHDYEGTSTPTDSDGDTSPSSSSPVLFREFVESGMLLLVPVEERENNVVIKNISKEVEIIYGEGTVVVAVHEIKYTGQVRLECFRQAVAARRGGDANVQYGWYGGSRAEICDILRYGFGRCGIFDEGLSHGVGVYLSPENNQLDSVMRTREDENGIRHMLLCRIILGKTENIRAGSEQVYPSSTEFDTGVDNPLEPSTYIIWSAYMNSHILPVSIFSFKEPSVPQGMGMGAGPGGGSGPTAAAAAAAQKQETLLQRVDTNIANLVDKFGSIVNVARVIDTVGDDGLDVIGSSCPFLEEIQVFSFDPDHRNNEEGVTKLGLLSVPRCCCKLHYVLYFCRKMTNAPVVSVVRHCPDFTHFRLCIMDPRQPDYITNQPMDEAFGAVAKTCPNLKRLSLSVSGLLTDLTFEYIATHCSNLTELDIQDSVTEDIDGDWLSCFPQNFTSLETLNIASFNTWASFDVLEQLVSRCKSLRVLKVNGHTRLDQLRRLLVHAPQLTELGTGSFCQQLTPHQYEEAESDELTELHPHISNLRRLWVIDTVGDDGLDVIESSCPFLEEIRVFPFDPDHRNNEEGVTKLGLLSVPRCCCKLHYVLYFCRKMTNASVVSVVRHCPDFTHFRLCIMDPRQPMEEAFAAVAKTCPNLKLLSVSGLLTALTFEYIGKYPKKLETLSVAFAGGTDWGMQCVLEGCPKLRIRDSPYGNAALSLSSCFSQLPDLLKVNFGFSAETVKLVQVQNRSNTISKTVIISFIKNEKIYSVADGLSLYSDTSPACGTHHKIKVFRRKIAAAVSGDYFSAKSLFGLLKTKSRDVEEFSKLCDIIADYGDKWAAGRKVKGKAKEFPCVFVMMGFDEVRNSLVIDRVIDSELGRTKYTAESAYCVQGSGKMFAEKHFRSLSSLGFFDTEDDDQVFIGLRCCVLYACIHSPSCGGWLTECLVEKEKAELFELEHVVTLLKEHFEVLILGDRRLLNSYLINFEQWT</sequence>
<evidence type="ECO:0000256" key="1">
    <source>
        <dbReference type="SAM" id="MobiDB-lite"/>
    </source>
</evidence>
<feature type="compositionally biased region" description="Low complexity" evidence="1">
    <location>
        <begin position="19"/>
        <end position="36"/>
    </location>
</feature>
<dbReference type="InterPro" id="IPR012317">
    <property type="entry name" value="Poly(ADP-ribose)pol_cat_dom"/>
</dbReference>
<gene>
    <name evidence="3" type="ORF">CASFOL_029001</name>
</gene>
<dbReference type="InterPro" id="IPR032675">
    <property type="entry name" value="LRR_dom_sf"/>
</dbReference>
<accession>A0ABD3CCT5</accession>
<evidence type="ECO:0000259" key="2">
    <source>
        <dbReference type="PROSITE" id="PS51059"/>
    </source>
</evidence>
<name>A0ABD3CCT5_9LAMI</name>
<dbReference type="SMART" id="SM00367">
    <property type="entry name" value="LRR_CC"/>
    <property type="match status" value="3"/>
</dbReference>
<evidence type="ECO:0000313" key="3">
    <source>
        <dbReference type="EMBL" id="KAL3627638.1"/>
    </source>
</evidence>
<dbReference type="Gene3D" id="3.90.228.10">
    <property type="match status" value="1"/>
</dbReference>
<evidence type="ECO:0000313" key="4">
    <source>
        <dbReference type="Proteomes" id="UP001632038"/>
    </source>
</evidence>
<dbReference type="InterPro" id="IPR044964">
    <property type="entry name" value="RCD1/SRO1-5"/>
</dbReference>
<feature type="region of interest" description="Disordered" evidence="1">
    <location>
        <begin position="1"/>
        <end position="36"/>
    </location>
</feature>
<protein>
    <recommendedName>
        <fullName evidence="2">PARP catalytic domain-containing protein</fullName>
    </recommendedName>
</protein>
<feature type="compositionally biased region" description="Basic and acidic residues" evidence="1">
    <location>
        <begin position="1"/>
        <end position="18"/>
    </location>
</feature>
<dbReference type="PANTHER" id="PTHR32263">
    <property type="entry name" value="INACTIVE POLY [ADP-RIBOSE] POLYMERASE SRO4-RELATED"/>
    <property type="match status" value="1"/>
</dbReference>
<dbReference type="PANTHER" id="PTHR32263:SF14">
    <property type="entry name" value="INACTIVE POLY [ADP-RIBOSE] POLYMERASE SRO2-RELATED"/>
    <property type="match status" value="1"/>
</dbReference>
<dbReference type="EMBL" id="JAVIJP010000039">
    <property type="protein sequence ID" value="KAL3627638.1"/>
    <property type="molecule type" value="Genomic_DNA"/>
</dbReference>
<dbReference type="SUPFAM" id="SSF52047">
    <property type="entry name" value="RNI-like"/>
    <property type="match status" value="1"/>
</dbReference>
<feature type="domain" description="PARP catalytic" evidence="2">
    <location>
        <begin position="31"/>
        <end position="252"/>
    </location>
</feature>